<dbReference type="Pfam" id="PF01220">
    <property type="entry name" value="DHquinase_II"/>
    <property type="match status" value="1"/>
</dbReference>
<feature type="binding site" evidence="8 10">
    <location>
        <position position="86"/>
    </location>
    <ligand>
        <name>substrate</name>
    </ligand>
</feature>
<dbReference type="InterPro" id="IPR001874">
    <property type="entry name" value="DHquinase_II"/>
</dbReference>
<dbReference type="PANTHER" id="PTHR21272:SF3">
    <property type="entry name" value="CATABOLIC 3-DEHYDROQUINASE"/>
    <property type="match status" value="1"/>
</dbReference>
<evidence type="ECO:0000313" key="13">
    <source>
        <dbReference type="Proteomes" id="UP000198577"/>
    </source>
</evidence>
<name>A0A1I5U6K0_9FIRM</name>
<evidence type="ECO:0000256" key="4">
    <source>
        <dbReference type="ARBA" id="ARBA00011193"/>
    </source>
</evidence>
<evidence type="ECO:0000256" key="3">
    <source>
        <dbReference type="ARBA" id="ARBA00011037"/>
    </source>
</evidence>
<sequence>MRVLVINGPNLNLLGQREPSVYGSTSLDHLVSMLKDHGKDLGIQVDHVQSNSEGDIIDALHNARGRYDGAILNAGAYTHYSYAIRDAVAAVKLPVIEVHISNVYAREEFRSRSVIAPVCIGQISGLGVEGYLLALDYFGKYFKQVGQTDGDDNT</sequence>
<dbReference type="OrthoDB" id="9790793at2"/>
<dbReference type="Gene3D" id="3.40.50.9100">
    <property type="entry name" value="Dehydroquinase, class II"/>
    <property type="match status" value="1"/>
</dbReference>
<evidence type="ECO:0000256" key="1">
    <source>
        <dbReference type="ARBA" id="ARBA00001864"/>
    </source>
</evidence>
<dbReference type="UniPathway" id="UPA00053">
    <property type="reaction ID" value="UER00086"/>
</dbReference>
<dbReference type="GO" id="GO:0019631">
    <property type="term" value="P:quinate catabolic process"/>
    <property type="evidence" value="ECO:0007669"/>
    <property type="project" value="TreeGrafter"/>
</dbReference>
<evidence type="ECO:0000256" key="2">
    <source>
        <dbReference type="ARBA" id="ARBA00004902"/>
    </source>
</evidence>
<comment type="pathway">
    <text evidence="2 8">Metabolic intermediate biosynthesis; chorismate biosynthesis; chorismate from D-erythrose 4-phosphate and phosphoenolpyruvate: step 3/7.</text>
</comment>
<evidence type="ECO:0000256" key="7">
    <source>
        <dbReference type="ARBA" id="ARBA00023239"/>
    </source>
</evidence>
<evidence type="ECO:0000256" key="8">
    <source>
        <dbReference type="HAMAP-Rule" id="MF_00169"/>
    </source>
</evidence>
<protein>
    <recommendedName>
        <fullName evidence="5 8">3-dehydroquinate dehydratase</fullName>
        <shortName evidence="8">3-dehydroquinase</shortName>
        <ecNumber evidence="5 8">4.2.1.10</ecNumber>
    </recommendedName>
    <alternativeName>
        <fullName evidence="8">Type II DHQase</fullName>
    </alternativeName>
</protein>
<dbReference type="SUPFAM" id="SSF52304">
    <property type="entry name" value="Type II 3-dehydroquinate dehydratase"/>
    <property type="match status" value="1"/>
</dbReference>
<dbReference type="EMBL" id="FOXR01000006">
    <property type="protein sequence ID" value="SFP90884.1"/>
    <property type="molecule type" value="Genomic_DNA"/>
</dbReference>
<dbReference type="GO" id="GO:0008652">
    <property type="term" value="P:amino acid biosynthetic process"/>
    <property type="evidence" value="ECO:0007669"/>
    <property type="project" value="UniProtKB-KW"/>
</dbReference>
<dbReference type="InterPro" id="IPR036441">
    <property type="entry name" value="DHquinase_II_sf"/>
</dbReference>
<comment type="catalytic activity">
    <reaction evidence="1 8">
        <text>3-dehydroquinate = 3-dehydroshikimate + H2O</text>
        <dbReference type="Rhea" id="RHEA:21096"/>
        <dbReference type="ChEBI" id="CHEBI:15377"/>
        <dbReference type="ChEBI" id="CHEBI:16630"/>
        <dbReference type="ChEBI" id="CHEBI:32364"/>
        <dbReference type="EC" id="4.2.1.10"/>
    </reaction>
</comment>
<keyword evidence="7 8" id="KW-0456">Lyase</keyword>
<keyword evidence="8" id="KW-0028">Amino-acid biosynthesis</keyword>
<comment type="similarity">
    <text evidence="3 8">Belongs to the type-II 3-dehydroquinase family.</text>
</comment>
<comment type="subunit">
    <text evidence="4 8">Homododecamer.</text>
</comment>
<dbReference type="Proteomes" id="UP000198577">
    <property type="component" value="Unassembled WGS sequence"/>
</dbReference>
<accession>A0A1I5U6K0</accession>
<evidence type="ECO:0000313" key="12">
    <source>
        <dbReference type="EMBL" id="SFP90884.1"/>
    </source>
</evidence>
<proteinExistence type="inferred from homology"/>
<organism evidence="12 13">
    <name type="scientific">Caldicoprobacter faecalis</name>
    <dbReference type="NCBI Taxonomy" id="937334"/>
    <lineage>
        <taxon>Bacteria</taxon>
        <taxon>Bacillati</taxon>
        <taxon>Bacillota</taxon>
        <taxon>Clostridia</taxon>
        <taxon>Caldicoprobacterales</taxon>
        <taxon>Caldicoprobacteraceae</taxon>
        <taxon>Caldicoprobacter</taxon>
    </lineage>
</organism>
<dbReference type="STRING" id="937334.SAMN05444406_10655"/>
<feature type="site" description="Transition state stabilizer" evidence="8 11">
    <location>
        <position position="17"/>
    </location>
</feature>
<dbReference type="NCBIfam" id="NF003807">
    <property type="entry name" value="PRK05395.1-4"/>
    <property type="match status" value="1"/>
</dbReference>
<reference evidence="12 13" key="1">
    <citation type="submission" date="2016-10" db="EMBL/GenBank/DDBJ databases">
        <authorList>
            <person name="de Groot N.N."/>
        </authorList>
    </citation>
    <scope>NUCLEOTIDE SEQUENCE [LARGE SCALE GENOMIC DNA]</scope>
    <source>
        <strain evidence="12 13">DSM 20678</strain>
    </source>
</reference>
<dbReference type="NCBIfam" id="NF003806">
    <property type="entry name" value="PRK05395.1-3"/>
    <property type="match status" value="1"/>
</dbReference>
<evidence type="ECO:0000256" key="9">
    <source>
        <dbReference type="PIRSR" id="PIRSR001399-1"/>
    </source>
</evidence>
<keyword evidence="13" id="KW-1185">Reference proteome</keyword>
<comment type="function">
    <text evidence="8">Catalyzes a trans-dehydration via an enolate intermediate.</text>
</comment>
<dbReference type="EC" id="4.2.1.10" evidence="5 8"/>
<dbReference type="InterPro" id="IPR018509">
    <property type="entry name" value="DHquinase_II_CS"/>
</dbReference>
<keyword evidence="6 8" id="KW-0057">Aromatic amino acid biosynthesis</keyword>
<evidence type="ECO:0000256" key="5">
    <source>
        <dbReference type="ARBA" id="ARBA00012060"/>
    </source>
</evidence>
<dbReference type="GO" id="GO:0003855">
    <property type="term" value="F:3-dehydroquinate dehydratase activity"/>
    <property type="evidence" value="ECO:0007669"/>
    <property type="project" value="UniProtKB-UniRule"/>
</dbReference>
<dbReference type="PANTHER" id="PTHR21272">
    <property type="entry name" value="CATABOLIC 3-DEHYDROQUINASE"/>
    <property type="match status" value="1"/>
</dbReference>
<dbReference type="GO" id="GO:0009423">
    <property type="term" value="P:chorismate biosynthetic process"/>
    <property type="evidence" value="ECO:0007669"/>
    <property type="project" value="UniProtKB-UniRule"/>
</dbReference>
<feature type="binding site" evidence="8 10">
    <location>
        <position position="73"/>
    </location>
    <ligand>
        <name>substrate</name>
    </ligand>
</feature>
<dbReference type="PROSITE" id="PS01029">
    <property type="entry name" value="DEHYDROQUINASE_II"/>
    <property type="match status" value="1"/>
</dbReference>
<feature type="binding site" evidence="8 10">
    <location>
        <position position="110"/>
    </location>
    <ligand>
        <name>substrate</name>
    </ligand>
</feature>
<dbReference type="RefSeq" id="WP_025746487.1">
    <property type="nucleotide sequence ID" value="NZ_FOXR01000006.1"/>
</dbReference>
<dbReference type="GO" id="GO:0009073">
    <property type="term" value="P:aromatic amino acid family biosynthetic process"/>
    <property type="evidence" value="ECO:0007669"/>
    <property type="project" value="UniProtKB-KW"/>
</dbReference>
<feature type="binding site" evidence="8 10">
    <location>
        <position position="79"/>
    </location>
    <ligand>
        <name>substrate</name>
    </ligand>
</feature>
<dbReference type="NCBIfam" id="TIGR01088">
    <property type="entry name" value="aroQ"/>
    <property type="match status" value="1"/>
</dbReference>
<evidence type="ECO:0000256" key="10">
    <source>
        <dbReference type="PIRSR" id="PIRSR001399-2"/>
    </source>
</evidence>
<dbReference type="NCBIfam" id="NF003805">
    <property type="entry name" value="PRK05395.1-2"/>
    <property type="match status" value="1"/>
</dbReference>
<dbReference type="CDD" id="cd00466">
    <property type="entry name" value="DHQase_II"/>
    <property type="match status" value="1"/>
</dbReference>
<dbReference type="PIRSF" id="PIRSF001399">
    <property type="entry name" value="DHquinase_II"/>
    <property type="match status" value="1"/>
</dbReference>
<feature type="binding site" evidence="8 10">
    <location>
        <begin position="100"/>
        <end position="101"/>
    </location>
    <ligand>
        <name>substrate</name>
    </ligand>
</feature>
<evidence type="ECO:0000256" key="11">
    <source>
        <dbReference type="PIRSR" id="PIRSR001399-3"/>
    </source>
</evidence>
<feature type="active site" description="Proton donor" evidence="8 9">
    <location>
        <position position="99"/>
    </location>
</feature>
<dbReference type="HAMAP" id="MF_00169">
    <property type="entry name" value="AroQ"/>
    <property type="match status" value="1"/>
</dbReference>
<gene>
    <name evidence="8" type="primary">aroQ</name>
    <name evidence="12" type="ORF">SAMN05444406_10655</name>
</gene>
<evidence type="ECO:0000256" key="6">
    <source>
        <dbReference type="ARBA" id="ARBA00023141"/>
    </source>
</evidence>
<dbReference type="AlphaFoldDB" id="A0A1I5U6K0"/>
<feature type="active site" description="Proton acceptor" evidence="8 9">
    <location>
        <position position="22"/>
    </location>
</feature>